<feature type="domain" description="ABC transporter" evidence="10">
    <location>
        <begin position="7"/>
        <end position="254"/>
    </location>
</feature>
<dbReference type="PANTHER" id="PTHR43297">
    <property type="entry name" value="OLIGOPEPTIDE TRANSPORT ATP-BINDING PROTEIN APPD"/>
    <property type="match status" value="1"/>
</dbReference>
<keyword evidence="5" id="KW-0997">Cell inner membrane</keyword>
<keyword evidence="8" id="KW-1278">Translocase</keyword>
<proteinExistence type="inferred from homology"/>
<evidence type="ECO:0000256" key="9">
    <source>
        <dbReference type="ARBA" id="ARBA00023136"/>
    </source>
</evidence>
<keyword evidence="3" id="KW-0813">Transport</keyword>
<keyword evidence="12" id="KW-1185">Reference proteome</keyword>
<evidence type="ECO:0000256" key="7">
    <source>
        <dbReference type="ARBA" id="ARBA00022840"/>
    </source>
</evidence>
<keyword evidence="4" id="KW-1003">Cell membrane</keyword>
<gene>
    <name evidence="11" type="ORF">C5748_10475</name>
</gene>
<evidence type="ECO:0000256" key="8">
    <source>
        <dbReference type="ARBA" id="ARBA00022967"/>
    </source>
</evidence>
<protein>
    <submittedName>
        <fullName evidence="11">ABC transporter ATP-binding protein</fullName>
    </submittedName>
</protein>
<keyword evidence="6" id="KW-0547">Nucleotide-binding</keyword>
<dbReference type="Pfam" id="PF00005">
    <property type="entry name" value="ABC_tran"/>
    <property type="match status" value="2"/>
</dbReference>
<evidence type="ECO:0000256" key="4">
    <source>
        <dbReference type="ARBA" id="ARBA00022475"/>
    </source>
</evidence>
<reference evidence="11 12" key="1">
    <citation type="submission" date="2018-02" db="EMBL/GenBank/DDBJ databases">
        <title>The draft genome of Phyllobacterium sp. 1N-3.</title>
        <authorList>
            <person name="Liu L."/>
            <person name="Li L."/>
            <person name="Zhang X."/>
            <person name="Wang T."/>
            <person name="Liang L."/>
        </authorList>
    </citation>
    <scope>NUCLEOTIDE SEQUENCE [LARGE SCALE GENOMIC DNA]</scope>
    <source>
        <strain evidence="11 12">1N-3</strain>
    </source>
</reference>
<comment type="subcellular location">
    <subcellularLocation>
        <location evidence="1">Cell inner membrane</location>
        <topology evidence="1">Peripheral membrane protein</topology>
    </subcellularLocation>
</comment>
<evidence type="ECO:0000256" key="1">
    <source>
        <dbReference type="ARBA" id="ARBA00004417"/>
    </source>
</evidence>
<sequence length="617" mass="67508">MAEQNILHIKDLDISLRTGDRILSGVDLAIGPGKILGVIGESGAGKSMIGSAIADTLPVGLSISHGSIEFDGLNLTDMTAKTRRDLLGRDIGFIPQEPMTALNPTLTIGHQVCHHLARIGIRSARTREQRAIDLFSEVGLGRPRELLKSYAHQLSGGMLQRVLIAMAFASNPRLVIADEPTTALDVTIQLKVVELIAKMREAHNTSVLFITHDLQLAADVCDDVAVLYAGRIVETGDARRIINAPRHPYSSCLNLATPNLTGPKTHLMIMPKAMPSPLERTAMAGCEFAPRCPVADDRCSSSRPLLEEISAAHWSACHWPERTETIATPPLKADDEGLGLGSNLVLRARALGKSYRQHDWLGRVHQVEALRGLNFEVREREFVGIVGESGSGKSTLTKLVVGLEDITTGVLDVVGMDRVTTPRDNFFDQVQLVFQDPQSALNPRRRIGSLVTQSLECRDSGLSPSARKQLAKDLLVKVMLPPDVIERFPDQLSGGQKQRVNIARALCSNSRLLIADEIVSGLDVSVQSQILELLRELRKEASFSLLLISHDLAVVRQVCDRTLVMCRGEIVEQGPVEEVFNNPQHAYTKELIAAAKGNSRWHPHTLNQEAENEAFGK</sequence>
<dbReference type="SUPFAM" id="SSF52540">
    <property type="entry name" value="P-loop containing nucleoside triphosphate hydrolases"/>
    <property type="match status" value="2"/>
</dbReference>
<dbReference type="InterPro" id="IPR003593">
    <property type="entry name" value="AAA+_ATPase"/>
</dbReference>
<dbReference type="GO" id="GO:0015833">
    <property type="term" value="P:peptide transport"/>
    <property type="evidence" value="ECO:0007669"/>
    <property type="project" value="InterPro"/>
</dbReference>
<dbReference type="GO" id="GO:0005886">
    <property type="term" value="C:plasma membrane"/>
    <property type="evidence" value="ECO:0007669"/>
    <property type="project" value="UniProtKB-SubCell"/>
</dbReference>
<dbReference type="NCBIfam" id="NF008453">
    <property type="entry name" value="PRK11308.1"/>
    <property type="match status" value="2"/>
</dbReference>
<feature type="domain" description="ABC transporter" evidence="10">
    <location>
        <begin position="346"/>
        <end position="592"/>
    </location>
</feature>
<keyword evidence="7 11" id="KW-0067">ATP-binding</keyword>
<dbReference type="AlphaFoldDB" id="A0A2S9IT11"/>
<dbReference type="InterPro" id="IPR027417">
    <property type="entry name" value="P-loop_NTPase"/>
</dbReference>
<dbReference type="EMBL" id="PVBR01000006">
    <property type="protein sequence ID" value="PRD43664.1"/>
    <property type="molecule type" value="Genomic_DNA"/>
</dbReference>
<evidence type="ECO:0000256" key="2">
    <source>
        <dbReference type="ARBA" id="ARBA00005417"/>
    </source>
</evidence>
<dbReference type="NCBIfam" id="TIGR01727">
    <property type="entry name" value="oligo_HPY"/>
    <property type="match status" value="1"/>
</dbReference>
<name>A0A2S9IT11_9HYPH</name>
<dbReference type="SMART" id="SM00382">
    <property type="entry name" value="AAA"/>
    <property type="match status" value="2"/>
</dbReference>
<dbReference type="Gene3D" id="3.40.50.300">
    <property type="entry name" value="P-loop containing nucleotide triphosphate hydrolases"/>
    <property type="match status" value="2"/>
</dbReference>
<evidence type="ECO:0000256" key="3">
    <source>
        <dbReference type="ARBA" id="ARBA00022448"/>
    </source>
</evidence>
<dbReference type="PANTHER" id="PTHR43297:SF14">
    <property type="entry name" value="ATPASE AAA-TYPE CORE DOMAIN-CONTAINING PROTEIN"/>
    <property type="match status" value="1"/>
</dbReference>
<dbReference type="CDD" id="cd03257">
    <property type="entry name" value="ABC_NikE_OppD_transporters"/>
    <property type="match status" value="2"/>
</dbReference>
<dbReference type="InterPro" id="IPR013563">
    <property type="entry name" value="Oligopep_ABC_C"/>
</dbReference>
<dbReference type="InterPro" id="IPR003439">
    <property type="entry name" value="ABC_transporter-like_ATP-bd"/>
</dbReference>
<comment type="similarity">
    <text evidence="2">Belongs to the ABC transporter superfamily.</text>
</comment>
<dbReference type="PROSITE" id="PS50893">
    <property type="entry name" value="ABC_TRANSPORTER_2"/>
    <property type="match status" value="2"/>
</dbReference>
<evidence type="ECO:0000259" key="10">
    <source>
        <dbReference type="PROSITE" id="PS50893"/>
    </source>
</evidence>
<dbReference type="InterPro" id="IPR050388">
    <property type="entry name" value="ABC_Ni/Peptide_Import"/>
</dbReference>
<dbReference type="GO" id="GO:0005524">
    <property type="term" value="F:ATP binding"/>
    <property type="evidence" value="ECO:0007669"/>
    <property type="project" value="UniProtKB-KW"/>
</dbReference>
<dbReference type="RefSeq" id="WP_105741876.1">
    <property type="nucleotide sequence ID" value="NZ_PVBR01000006.1"/>
</dbReference>
<evidence type="ECO:0000313" key="11">
    <source>
        <dbReference type="EMBL" id="PRD43664.1"/>
    </source>
</evidence>
<dbReference type="PROSITE" id="PS00211">
    <property type="entry name" value="ABC_TRANSPORTER_1"/>
    <property type="match status" value="2"/>
</dbReference>
<comment type="caution">
    <text evidence="11">The sequence shown here is derived from an EMBL/GenBank/DDBJ whole genome shotgun (WGS) entry which is preliminary data.</text>
</comment>
<evidence type="ECO:0000256" key="6">
    <source>
        <dbReference type="ARBA" id="ARBA00022741"/>
    </source>
</evidence>
<dbReference type="Proteomes" id="UP000239434">
    <property type="component" value="Unassembled WGS sequence"/>
</dbReference>
<dbReference type="InterPro" id="IPR017871">
    <property type="entry name" value="ABC_transporter-like_CS"/>
</dbReference>
<dbReference type="Pfam" id="PF08352">
    <property type="entry name" value="oligo_HPY"/>
    <property type="match status" value="2"/>
</dbReference>
<accession>A0A2S9IT11</accession>
<keyword evidence="9" id="KW-0472">Membrane</keyword>
<dbReference type="GO" id="GO:0016887">
    <property type="term" value="F:ATP hydrolysis activity"/>
    <property type="evidence" value="ECO:0007669"/>
    <property type="project" value="InterPro"/>
</dbReference>
<evidence type="ECO:0000256" key="5">
    <source>
        <dbReference type="ARBA" id="ARBA00022519"/>
    </source>
</evidence>
<evidence type="ECO:0000313" key="12">
    <source>
        <dbReference type="Proteomes" id="UP000239434"/>
    </source>
</evidence>
<organism evidence="11 12">
    <name type="scientific">Phyllobacterium phragmitis</name>
    <dbReference type="NCBI Taxonomy" id="2670329"/>
    <lineage>
        <taxon>Bacteria</taxon>
        <taxon>Pseudomonadati</taxon>
        <taxon>Pseudomonadota</taxon>
        <taxon>Alphaproteobacteria</taxon>
        <taxon>Hyphomicrobiales</taxon>
        <taxon>Phyllobacteriaceae</taxon>
        <taxon>Phyllobacterium</taxon>
    </lineage>
</organism>